<feature type="transmembrane region" description="Helical" evidence="1">
    <location>
        <begin position="258"/>
        <end position="283"/>
    </location>
</feature>
<dbReference type="Proteomes" id="UP000295341">
    <property type="component" value="Unassembled WGS sequence"/>
</dbReference>
<name>A0A4S3K520_9GAMM</name>
<feature type="transmembrane region" description="Helical" evidence="1">
    <location>
        <begin position="103"/>
        <end position="124"/>
    </location>
</feature>
<evidence type="ECO:0000256" key="1">
    <source>
        <dbReference type="SAM" id="Phobius"/>
    </source>
</evidence>
<dbReference type="InterPro" id="IPR021296">
    <property type="entry name" value="DUF2868"/>
</dbReference>
<sequence length="473" mass="50528">MNSPVTASPRAERLLVEILCRRDEAAGHPLDSAAADLGAIRAGGDLAQRIRTRALRLPGSDQSLAQIDRVLLVGRALVVALLVIAAIAGVAAASVALGDGRDLSIPMVLLALVGLNLFMLLVWTAMQVTPLRAPEWLVMLWSGLVRAISGVTSASPSSAGVEAIRVLSQGPGARWRFGAVLHGAWLAYTVAGLLTLVVLLVVRRYELTWQTTLLSAEGLRELAELLSVVPRLLGASGPEQLSLSGITSIEDHRGWARWLLLAVLVYGVVPRLIALIACMALALRTEPRWQRELARPGYARLRDRLMPDHREQVVVDAAAPASISTARPEATTELPSEAGLHGVMLEWPDALPGWPSSTWRWFGTADDLESRAAVLARLRAGPVAGLVVVVRAIATPDRGLQRFVADLAQAAGATTWIALGHLEGLEARGDGAKHRRIDDWRNLAANAGASGGVLAWDAQRGTARALDLRNDAR</sequence>
<keyword evidence="1" id="KW-1133">Transmembrane helix</keyword>
<organism evidence="2 3">
    <name type="scientific">Panacagrimonas perspica</name>
    <dbReference type="NCBI Taxonomy" id="381431"/>
    <lineage>
        <taxon>Bacteria</taxon>
        <taxon>Pseudomonadati</taxon>
        <taxon>Pseudomonadota</taxon>
        <taxon>Gammaproteobacteria</taxon>
        <taxon>Nevskiales</taxon>
        <taxon>Nevskiaceae</taxon>
        <taxon>Panacagrimonas</taxon>
    </lineage>
</organism>
<dbReference type="EMBL" id="SOBT01000008">
    <property type="protein sequence ID" value="TDU31580.1"/>
    <property type="molecule type" value="Genomic_DNA"/>
</dbReference>
<reference evidence="2 3" key="1">
    <citation type="submission" date="2019-03" db="EMBL/GenBank/DDBJ databases">
        <title>Genomic Encyclopedia of Type Strains, Phase IV (KMG-IV): sequencing the most valuable type-strain genomes for metagenomic binning, comparative biology and taxonomic classification.</title>
        <authorList>
            <person name="Goeker M."/>
        </authorList>
    </citation>
    <scope>NUCLEOTIDE SEQUENCE [LARGE SCALE GENOMIC DNA]</scope>
    <source>
        <strain evidence="2 3">DSM 26377</strain>
    </source>
</reference>
<dbReference type="AlphaFoldDB" id="A0A4S3K520"/>
<keyword evidence="1" id="KW-0812">Transmembrane</keyword>
<gene>
    <name evidence="2" type="ORF">DFR24_0950</name>
</gene>
<protein>
    <submittedName>
        <fullName evidence="2">Uncharacterized protein DUF2868</fullName>
    </submittedName>
</protein>
<evidence type="ECO:0000313" key="2">
    <source>
        <dbReference type="EMBL" id="TDU31580.1"/>
    </source>
</evidence>
<dbReference type="Pfam" id="PF11067">
    <property type="entry name" value="DUF2868"/>
    <property type="match status" value="1"/>
</dbReference>
<feature type="transmembrane region" description="Helical" evidence="1">
    <location>
        <begin position="76"/>
        <end position="97"/>
    </location>
</feature>
<keyword evidence="1" id="KW-0472">Membrane</keyword>
<feature type="transmembrane region" description="Helical" evidence="1">
    <location>
        <begin position="136"/>
        <end position="155"/>
    </location>
</feature>
<evidence type="ECO:0000313" key="3">
    <source>
        <dbReference type="Proteomes" id="UP000295341"/>
    </source>
</evidence>
<accession>A0A4S3K520</accession>
<feature type="transmembrane region" description="Helical" evidence="1">
    <location>
        <begin position="175"/>
        <end position="202"/>
    </location>
</feature>
<dbReference type="OrthoDB" id="6210861at2"/>
<comment type="caution">
    <text evidence="2">The sequence shown here is derived from an EMBL/GenBank/DDBJ whole genome shotgun (WGS) entry which is preliminary data.</text>
</comment>
<dbReference type="RefSeq" id="WP_133880151.1">
    <property type="nucleotide sequence ID" value="NZ_MWIN01000012.1"/>
</dbReference>
<proteinExistence type="predicted"/>
<keyword evidence="3" id="KW-1185">Reference proteome</keyword>